<feature type="transmembrane region" description="Helical" evidence="1">
    <location>
        <begin position="79"/>
        <end position="108"/>
    </location>
</feature>
<dbReference type="OrthoDB" id="330183at2759"/>
<sequence length="142" mass="15871">MCNYSHYDILKFKKWPEDCWKTCGFEYLATGDSFELNDWSHIAVLDQFKANLQALPNDKQLACAIYSVRTACVVENTSYVYVLLGVMSLFFLCSCCGCLCCLPASLLVSGRYLKELRNYNKATTALGESPSPPAGHVQMTTP</sequence>
<keyword evidence="1 2" id="KW-0812">Transmembrane</keyword>
<gene>
    <name evidence="2" type="ORF">CSUI_004144</name>
</gene>
<organism evidence="2 3">
    <name type="scientific">Cystoisospora suis</name>
    <dbReference type="NCBI Taxonomy" id="483139"/>
    <lineage>
        <taxon>Eukaryota</taxon>
        <taxon>Sar</taxon>
        <taxon>Alveolata</taxon>
        <taxon>Apicomplexa</taxon>
        <taxon>Conoidasida</taxon>
        <taxon>Coccidia</taxon>
        <taxon>Eucoccidiorida</taxon>
        <taxon>Eimeriorina</taxon>
        <taxon>Sarcocystidae</taxon>
        <taxon>Cystoisospora</taxon>
    </lineage>
</organism>
<dbReference type="AlphaFoldDB" id="A0A2C6L246"/>
<keyword evidence="3" id="KW-1185">Reference proteome</keyword>
<proteinExistence type="predicted"/>
<evidence type="ECO:0000313" key="2">
    <source>
        <dbReference type="EMBL" id="PHJ22005.1"/>
    </source>
</evidence>
<evidence type="ECO:0000313" key="3">
    <source>
        <dbReference type="Proteomes" id="UP000221165"/>
    </source>
</evidence>
<dbReference type="RefSeq" id="XP_067923682.1">
    <property type="nucleotide sequence ID" value="XM_068064339.1"/>
</dbReference>
<evidence type="ECO:0000256" key="1">
    <source>
        <dbReference type="SAM" id="Phobius"/>
    </source>
</evidence>
<dbReference type="Proteomes" id="UP000221165">
    <property type="component" value="Unassembled WGS sequence"/>
</dbReference>
<dbReference type="VEuPathDB" id="ToxoDB:CSUI_004144"/>
<name>A0A2C6L246_9APIC</name>
<reference evidence="2 3" key="1">
    <citation type="journal article" date="2017" name="Int. J. Parasitol.">
        <title>The genome of the protozoan parasite Cystoisospora suis and a reverse vaccinology approach to identify vaccine candidates.</title>
        <authorList>
            <person name="Palmieri N."/>
            <person name="Shrestha A."/>
            <person name="Ruttkowski B."/>
            <person name="Beck T."/>
            <person name="Vogl C."/>
            <person name="Tomley F."/>
            <person name="Blake D.P."/>
            <person name="Joachim A."/>
        </authorList>
    </citation>
    <scope>NUCLEOTIDE SEQUENCE [LARGE SCALE GENOMIC DNA]</scope>
    <source>
        <strain evidence="2 3">Wien I</strain>
    </source>
</reference>
<dbReference type="EMBL" id="MIGC01001885">
    <property type="protein sequence ID" value="PHJ22005.1"/>
    <property type="molecule type" value="Genomic_DNA"/>
</dbReference>
<comment type="caution">
    <text evidence="2">The sequence shown here is derived from an EMBL/GenBank/DDBJ whole genome shotgun (WGS) entry which is preliminary data.</text>
</comment>
<accession>A0A2C6L246</accession>
<dbReference type="GeneID" id="94427550"/>
<keyword evidence="1" id="KW-0472">Membrane</keyword>
<protein>
    <submittedName>
        <fullName evidence="2">Transmembrane protein</fullName>
    </submittedName>
</protein>
<keyword evidence="1" id="KW-1133">Transmembrane helix</keyword>